<reference evidence="2" key="1">
    <citation type="journal article" date="2020" name="Stud. Mycol.">
        <title>101 Dothideomycetes genomes: a test case for predicting lifestyles and emergence of pathogens.</title>
        <authorList>
            <person name="Haridas S."/>
            <person name="Albert R."/>
            <person name="Binder M."/>
            <person name="Bloem J."/>
            <person name="Labutti K."/>
            <person name="Salamov A."/>
            <person name="Andreopoulos B."/>
            <person name="Baker S."/>
            <person name="Barry K."/>
            <person name="Bills G."/>
            <person name="Bluhm B."/>
            <person name="Cannon C."/>
            <person name="Castanera R."/>
            <person name="Culley D."/>
            <person name="Daum C."/>
            <person name="Ezra D."/>
            <person name="Gonzalez J."/>
            <person name="Henrissat B."/>
            <person name="Kuo A."/>
            <person name="Liang C."/>
            <person name="Lipzen A."/>
            <person name="Lutzoni F."/>
            <person name="Magnuson J."/>
            <person name="Mondo S."/>
            <person name="Nolan M."/>
            <person name="Ohm R."/>
            <person name="Pangilinan J."/>
            <person name="Park H.-J."/>
            <person name="Ramirez L."/>
            <person name="Alfaro M."/>
            <person name="Sun H."/>
            <person name="Tritt A."/>
            <person name="Yoshinaga Y."/>
            <person name="Zwiers L.-H."/>
            <person name="Turgeon B."/>
            <person name="Goodwin S."/>
            <person name="Spatafora J."/>
            <person name="Crous P."/>
            <person name="Grigoriev I."/>
        </authorList>
    </citation>
    <scope>NUCLEOTIDE SEQUENCE</scope>
    <source>
        <strain evidence="2">CBS 121167</strain>
    </source>
</reference>
<accession>A0A6A6AWZ8</accession>
<dbReference type="Proteomes" id="UP000799438">
    <property type="component" value="Unassembled WGS sequence"/>
</dbReference>
<dbReference type="RefSeq" id="XP_033391506.1">
    <property type="nucleotide sequence ID" value="XM_033535632.1"/>
</dbReference>
<protein>
    <submittedName>
        <fullName evidence="2">Uncharacterized protein</fullName>
    </submittedName>
</protein>
<dbReference type="AlphaFoldDB" id="A0A6A6AWZ8"/>
<feature type="region of interest" description="Disordered" evidence="1">
    <location>
        <begin position="59"/>
        <end position="102"/>
    </location>
</feature>
<evidence type="ECO:0000256" key="1">
    <source>
        <dbReference type="SAM" id="MobiDB-lite"/>
    </source>
</evidence>
<feature type="compositionally biased region" description="Low complexity" evidence="1">
    <location>
        <begin position="75"/>
        <end position="102"/>
    </location>
</feature>
<organism evidence="2 3">
    <name type="scientific">Aplosporella prunicola CBS 121167</name>
    <dbReference type="NCBI Taxonomy" id="1176127"/>
    <lineage>
        <taxon>Eukaryota</taxon>
        <taxon>Fungi</taxon>
        <taxon>Dikarya</taxon>
        <taxon>Ascomycota</taxon>
        <taxon>Pezizomycotina</taxon>
        <taxon>Dothideomycetes</taxon>
        <taxon>Dothideomycetes incertae sedis</taxon>
        <taxon>Botryosphaeriales</taxon>
        <taxon>Aplosporellaceae</taxon>
        <taxon>Aplosporella</taxon>
    </lineage>
</organism>
<proteinExistence type="predicted"/>
<name>A0A6A6AWZ8_9PEZI</name>
<evidence type="ECO:0000313" key="2">
    <source>
        <dbReference type="EMBL" id="KAF2135788.1"/>
    </source>
</evidence>
<gene>
    <name evidence="2" type="ORF">K452DRAFT_158894</name>
</gene>
<evidence type="ECO:0000313" key="3">
    <source>
        <dbReference type="Proteomes" id="UP000799438"/>
    </source>
</evidence>
<dbReference type="GeneID" id="54293126"/>
<feature type="compositionally biased region" description="Basic residues" evidence="1">
    <location>
        <begin position="63"/>
        <end position="74"/>
    </location>
</feature>
<sequence length="102" mass="11300">MQQSPVLSCYLVLSRPVFNPRPSLAHTPSLSLSPRPLPFPCMHACIPSHLRPPPTANCPSVHARTHTARTHTTHTHICTRTTTPSPSRTTSTYPTLTPHLRH</sequence>
<dbReference type="EMBL" id="ML995551">
    <property type="protein sequence ID" value="KAF2135788.1"/>
    <property type="molecule type" value="Genomic_DNA"/>
</dbReference>
<keyword evidence="3" id="KW-1185">Reference proteome</keyword>